<comment type="caution">
    <text evidence="1">The sequence shown here is derived from an EMBL/GenBank/DDBJ whole genome shotgun (WGS) entry which is preliminary data.</text>
</comment>
<reference evidence="1 2" key="1">
    <citation type="submission" date="2021-06" db="EMBL/GenBank/DDBJ databases">
        <title>Caerostris extrusa draft genome.</title>
        <authorList>
            <person name="Kono N."/>
            <person name="Arakawa K."/>
        </authorList>
    </citation>
    <scope>NUCLEOTIDE SEQUENCE [LARGE SCALE GENOMIC DNA]</scope>
</reference>
<dbReference type="EMBL" id="BPLR01020268">
    <property type="protein sequence ID" value="GIX76585.1"/>
    <property type="molecule type" value="Genomic_DNA"/>
</dbReference>
<sequence>MKPSLNNDDNHQNAFLIFTCAEQFYLNTFPSTENAVFLKLNTSNSLVEKSFHAKSLSRKTEGFWIINSSVIHCARKGYFLLRRWKPSKQ</sequence>
<dbReference type="AlphaFoldDB" id="A0AAV4MVS4"/>
<evidence type="ECO:0000313" key="1">
    <source>
        <dbReference type="EMBL" id="GIX76585.1"/>
    </source>
</evidence>
<protein>
    <submittedName>
        <fullName evidence="1">Uncharacterized protein</fullName>
    </submittedName>
</protein>
<name>A0AAV4MVS4_CAEEX</name>
<proteinExistence type="predicted"/>
<keyword evidence="2" id="KW-1185">Reference proteome</keyword>
<accession>A0AAV4MVS4</accession>
<gene>
    <name evidence="1" type="ORF">CEXT_279661</name>
</gene>
<organism evidence="1 2">
    <name type="scientific">Caerostris extrusa</name>
    <name type="common">Bark spider</name>
    <name type="synonym">Caerostris bankana</name>
    <dbReference type="NCBI Taxonomy" id="172846"/>
    <lineage>
        <taxon>Eukaryota</taxon>
        <taxon>Metazoa</taxon>
        <taxon>Ecdysozoa</taxon>
        <taxon>Arthropoda</taxon>
        <taxon>Chelicerata</taxon>
        <taxon>Arachnida</taxon>
        <taxon>Araneae</taxon>
        <taxon>Araneomorphae</taxon>
        <taxon>Entelegynae</taxon>
        <taxon>Araneoidea</taxon>
        <taxon>Araneidae</taxon>
        <taxon>Caerostris</taxon>
    </lineage>
</organism>
<evidence type="ECO:0000313" key="2">
    <source>
        <dbReference type="Proteomes" id="UP001054945"/>
    </source>
</evidence>
<dbReference type="Proteomes" id="UP001054945">
    <property type="component" value="Unassembled WGS sequence"/>
</dbReference>